<accession>A0A974PLJ5</accession>
<keyword evidence="6" id="KW-1185">Reference proteome</keyword>
<evidence type="ECO:0000256" key="2">
    <source>
        <dbReference type="ARBA" id="ARBA00023002"/>
    </source>
</evidence>
<evidence type="ECO:0000256" key="4">
    <source>
        <dbReference type="SAM" id="Coils"/>
    </source>
</evidence>
<keyword evidence="2" id="KW-0560">Oxidoreductase</keyword>
<dbReference type="Proteomes" id="UP000596427">
    <property type="component" value="Chromosome"/>
</dbReference>
<dbReference type="InterPro" id="IPR036291">
    <property type="entry name" value="NAD(P)-bd_dom_sf"/>
</dbReference>
<reference evidence="5 6" key="1">
    <citation type="submission" date="2020-10" db="EMBL/GenBank/DDBJ databases">
        <title>Degradation of 1,4-Dioxane by Xanthobacter sp. YN2, via a Novel Group-2 Soluble Di-Iron Monooxygenase.</title>
        <authorList>
            <person name="Ma F."/>
            <person name="Wang Y."/>
            <person name="Yang J."/>
            <person name="Guo H."/>
            <person name="Su D."/>
            <person name="Yu L."/>
        </authorList>
    </citation>
    <scope>NUCLEOTIDE SEQUENCE [LARGE SCALE GENOMIC DNA]</scope>
    <source>
        <strain evidence="5 6">YN2</strain>
    </source>
</reference>
<evidence type="ECO:0000256" key="1">
    <source>
        <dbReference type="ARBA" id="ARBA00006484"/>
    </source>
</evidence>
<dbReference type="PANTHER" id="PTHR43899">
    <property type="entry name" value="RH59310P"/>
    <property type="match status" value="1"/>
</dbReference>
<protein>
    <submittedName>
        <fullName evidence="5">SDR family oxidoreductase</fullName>
    </submittedName>
</protein>
<gene>
    <name evidence="5" type="ORF">EZH22_21255</name>
</gene>
<dbReference type="PANTHER" id="PTHR43899:SF13">
    <property type="entry name" value="RH59310P"/>
    <property type="match status" value="1"/>
</dbReference>
<dbReference type="KEGG" id="xdi:EZH22_21255"/>
<dbReference type="AlphaFoldDB" id="A0A974PLJ5"/>
<dbReference type="PIRSF" id="PIRSF000126">
    <property type="entry name" value="11-beta-HSD1"/>
    <property type="match status" value="1"/>
</dbReference>
<dbReference type="InterPro" id="IPR051019">
    <property type="entry name" value="VLCFA-Steroid_DH"/>
</dbReference>
<dbReference type="EMBL" id="CP063362">
    <property type="protein sequence ID" value="QRG05568.1"/>
    <property type="molecule type" value="Genomic_DNA"/>
</dbReference>
<dbReference type="PRINTS" id="PR00080">
    <property type="entry name" value="SDRFAMILY"/>
</dbReference>
<dbReference type="RefSeq" id="WP_203192434.1">
    <property type="nucleotide sequence ID" value="NZ_CP063362.1"/>
</dbReference>
<dbReference type="SUPFAM" id="SSF51735">
    <property type="entry name" value="NAD(P)-binding Rossmann-fold domains"/>
    <property type="match status" value="1"/>
</dbReference>
<proteinExistence type="inferred from homology"/>
<evidence type="ECO:0000313" key="5">
    <source>
        <dbReference type="EMBL" id="QRG05568.1"/>
    </source>
</evidence>
<dbReference type="Pfam" id="PF00106">
    <property type="entry name" value="adh_short"/>
    <property type="match status" value="1"/>
</dbReference>
<name>A0A974PLJ5_9HYPH</name>
<comment type="similarity">
    <text evidence="1 3">Belongs to the short-chain dehydrogenases/reductases (SDR) family.</text>
</comment>
<dbReference type="InterPro" id="IPR002347">
    <property type="entry name" value="SDR_fam"/>
</dbReference>
<feature type="coiled-coil region" evidence="4">
    <location>
        <begin position="28"/>
        <end position="55"/>
    </location>
</feature>
<evidence type="ECO:0000256" key="3">
    <source>
        <dbReference type="RuleBase" id="RU000363"/>
    </source>
</evidence>
<dbReference type="GO" id="GO:0016491">
    <property type="term" value="F:oxidoreductase activity"/>
    <property type="evidence" value="ECO:0007669"/>
    <property type="project" value="UniProtKB-KW"/>
</dbReference>
<sequence length="256" mass="26839">MTTALITGASSGIGAVYADRLAARGLDLVLVARAADKLEERAARLRQAYAVAVEVLPADLTEPTQLAQVEARLGGAPIGLLINNAGANLPGTFDTADAADLDWLIRLNVTAPTRLARAAIPGMVARGEGAIVNIGSVVGLAPDIFPDTYSATKSFLLTLSQALATQFGPKGIYVQAVLPAATRTDIWARSGRNVDDLPAVMEVEDLVDAALNGFDRREPVSIPVLPDAAQWEAFEAARRAMLPGFSHAKPAARYAS</sequence>
<dbReference type="PRINTS" id="PR00081">
    <property type="entry name" value="GDHRDH"/>
</dbReference>
<dbReference type="Gene3D" id="3.40.50.720">
    <property type="entry name" value="NAD(P)-binding Rossmann-like Domain"/>
    <property type="match status" value="1"/>
</dbReference>
<keyword evidence="4" id="KW-0175">Coiled coil</keyword>
<evidence type="ECO:0000313" key="6">
    <source>
        <dbReference type="Proteomes" id="UP000596427"/>
    </source>
</evidence>
<organism evidence="5 6">
    <name type="scientific">Xanthobacter dioxanivorans</name>
    <dbReference type="NCBI Taxonomy" id="2528964"/>
    <lineage>
        <taxon>Bacteria</taxon>
        <taxon>Pseudomonadati</taxon>
        <taxon>Pseudomonadota</taxon>
        <taxon>Alphaproteobacteria</taxon>
        <taxon>Hyphomicrobiales</taxon>
        <taxon>Xanthobacteraceae</taxon>
        <taxon>Xanthobacter</taxon>
    </lineage>
</organism>